<feature type="region of interest" description="Disordered" evidence="1">
    <location>
        <begin position="906"/>
        <end position="940"/>
    </location>
</feature>
<feature type="compositionally biased region" description="Low complexity" evidence="1">
    <location>
        <begin position="682"/>
        <end position="698"/>
    </location>
</feature>
<proteinExistence type="predicted"/>
<feature type="compositionally biased region" description="Low complexity" evidence="1">
    <location>
        <begin position="25"/>
        <end position="35"/>
    </location>
</feature>
<gene>
    <name evidence="2" type="ORF">QBC37DRAFT_273755</name>
</gene>
<reference evidence="2" key="2">
    <citation type="submission" date="2023-05" db="EMBL/GenBank/DDBJ databases">
        <authorList>
            <consortium name="Lawrence Berkeley National Laboratory"/>
            <person name="Steindorff A."/>
            <person name="Hensen N."/>
            <person name="Bonometti L."/>
            <person name="Westerberg I."/>
            <person name="Brannstrom I.O."/>
            <person name="Guillou S."/>
            <person name="Cros-Aarteil S."/>
            <person name="Calhoun S."/>
            <person name="Haridas S."/>
            <person name="Kuo A."/>
            <person name="Mondo S."/>
            <person name="Pangilinan J."/>
            <person name="Riley R."/>
            <person name="Labutti K."/>
            <person name="Andreopoulos B."/>
            <person name="Lipzen A."/>
            <person name="Chen C."/>
            <person name="Yanf M."/>
            <person name="Daum C."/>
            <person name="Ng V."/>
            <person name="Clum A."/>
            <person name="Ohm R."/>
            <person name="Martin F."/>
            <person name="Silar P."/>
            <person name="Natvig D."/>
            <person name="Lalanne C."/>
            <person name="Gautier V."/>
            <person name="Ament-Velasquez S.L."/>
            <person name="Kruys A."/>
            <person name="Hutchinson M.I."/>
            <person name="Powell A.J."/>
            <person name="Barry K."/>
            <person name="Miller A.N."/>
            <person name="Grigoriev I.V."/>
            <person name="Debuchy R."/>
            <person name="Gladieux P."/>
            <person name="Thoren M.H."/>
            <person name="Johannesson H."/>
        </authorList>
    </citation>
    <scope>NUCLEOTIDE SEQUENCE</scope>
    <source>
        <strain evidence="2">PSN293</strain>
    </source>
</reference>
<feature type="compositionally biased region" description="Basic and acidic residues" evidence="1">
    <location>
        <begin position="216"/>
        <end position="260"/>
    </location>
</feature>
<sequence length="940" mass="99137">MVSFFGLKFGDKKKKSDGKATQGSKQQQKQQQQQRQRIDQNALGEGQFFGANINQTTVINGSIRSVSRANTAMSIRSPYTHDTHNLAAVSMFDLSHVSHSRQGSYSSMALKAHASDAGLRTRFGANNASALSLAPPGPGFGSRPGTPNGKGKAWVNPLDVHFARSSPSVPPAQKSPLAIEVQPITADEKETGGGDAVSVFGEDADEMVDAMMASAKKKEEEEKAAKEQELEKEKELEKQKETARLEMERLERQKSTETKLRQQAQERPQERPQERRQQEHQRRNSPEGPGPVFRGNVDQRPGSRGGMRPGPNEQAGPGPGPGPGPNGPPRQFPHPTAAHQGPPRHAPPTQSLPNPPLNGGSRNYHHGGPPLQPGPRTDSRAGRPGPHGPPGPHAGPRPGPGPGPGAGPGPHARPIGPALQNNRPYSPAPQNNRPYSPAPNSPGFRGPAANEFRSQSPAHGGPGGPGNRPRPGPNLQTSLSLNNGPGPRGPPGPPGPGLPLRRAETAPSAPLSPTSDISDDPIEQFARPIIQDVAAKRDTMQLHTPRRHSLSMKIEELEKTLIRAQIETHEVDLRRPISSGSSNYSIGASDVSSLSDNDDEPILPVTSIQPAPLRTVYPNPAAATVNVPPVTSTPSPTTETGRWLPNGAAARGPIRRGPPPRRPTLDEYGVIPGRTASNSSRPPTRTASAAGSSSTGRPSESDESSILQRIPSATQTRSNTPQLRQDRIQEESPVVPTATTEVAASTSGLSPPPSAPAPILSNLGGFKFDFESAANAAPPTPDSTTWPLAPSSPGAAAKEATPSSPSASLHRANAPPPLNFNFSPDAYSRDPSGPWTPPLRSLGGSNPNLRLHDQERPSTAGGFSSAFSHSSSLAPAPSFTRSRTPVEGVDINATAASLGIGVARGLSIREPKREPRDRDPGRVEPKAPATPVDAFGTGFI</sequence>
<comment type="caution">
    <text evidence="2">The sequence shown here is derived from an EMBL/GenBank/DDBJ whole genome shotgun (WGS) entry which is preliminary data.</text>
</comment>
<dbReference type="EMBL" id="MU858050">
    <property type="protein sequence ID" value="KAK4218938.1"/>
    <property type="molecule type" value="Genomic_DNA"/>
</dbReference>
<dbReference type="Proteomes" id="UP001301769">
    <property type="component" value="Unassembled WGS sequence"/>
</dbReference>
<feature type="compositionally biased region" description="Basic and acidic residues" evidence="1">
    <location>
        <begin position="907"/>
        <end position="925"/>
    </location>
</feature>
<feature type="compositionally biased region" description="Polar residues" evidence="1">
    <location>
        <begin position="704"/>
        <end position="723"/>
    </location>
</feature>
<feature type="compositionally biased region" description="Pro residues" evidence="1">
    <location>
        <begin position="318"/>
        <end position="332"/>
    </location>
</feature>
<name>A0AAN6YI72_9PEZI</name>
<accession>A0AAN6YI72</accession>
<feature type="compositionally biased region" description="Pro residues" evidence="1">
    <location>
        <begin position="487"/>
        <end position="497"/>
    </location>
</feature>
<feature type="compositionally biased region" description="Low complexity" evidence="1">
    <location>
        <begin position="857"/>
        <end position="879"/>
    </location>
</feature>
<feature type="compositionally biased region" description="Low complexity" evidence="1">
    <location>
        <begin position="622"/>
        <end position="638"/>
    </location>
</feature>
<feature type="region of interest" description="Disordered" evidence="1">
    <location>
        <begin position="622"/>
        <end position="760"/>
    </location>
</feature>
<evidence type="ECO:0000313" key="2">
    <source>
        <dbReference type="EMBL" id="KAK4218938.1"/>
    </source>
</evidence>
<feature type="compositionally biased region" description="Low complexity" evidence="1">
    <location>
        <begin position="409"/>
        <end position="418"/>
    </location>
</feature>
<evidence type="ECO:0000313" key="3">
    <source>
        <dbReference type="Proteomes" id="UP001301769"/>
    </source>
</evidence>
<reference evidence="2" key="1">
    <citation type="journal article" date="2023" name="Mol. Phylogenet. Evol.">
        <title>Genome-scale phylogeny and comparative genomics of the fungal order Sordariales.</title>
        <authorList>
            <person name="Hensen N."/>
            <person name="Bonometti L."/>
            <person name="Westerberg I."/>
            <person name="Brannstrom I.O."/>
            <person name="Guillou S."/>
            <person name="Cros-Aarteil S."/>
            <person name="Calhoun S."/>
            <person name="Haridas S."/>
            <person name="Kuo A."/>
            <person name="Mondo S."/>
            <person name="Pangilinan J."/>
            <person name="Riley R."/>
            <person name="LaButti K."/>
            <person name="Andreopoulos B."/>
            <person name="Lipzen A."/>
            <person name="Chen C."/>
            <person name="Yan M."/>
            <person name="Daum C."/>
            <person name="Ng V."/>
            <person name="Clum A."/>
            <person name="Steindorff A."/>
            <person name="Ohm R.A."/>
            <person name="Martin F."/>
            <person name="Silar P."/>
            <person name="Natvig D.O."/>
            <person name="Lalanne C."/>
            <person name="Gautier V."/>
            <person name="Ament-Velasquez S.L."/>
            <person name="Kruys A."/>
            <person name="Hutchinson M.I."/>
            <person name="Powell A.J."/>
            <person name="Barry K."/>
            <person name="Miller A.N."/>
            <person name="Grigoriev I.V."/>
            <person name="Debuchy R."/>
            <person name="Gladieux P."/>
            <person name="Hiltunen Thoren M."/>
            <person name="Johannesson H."/>
        </authorList>
    </citation>
    <scope>NUCLEOTIDE SEQUENCE</scope>
    <source>
        <strain evidence="2">PSN293</strain>
    </source>
</reference>
<feature type="compositionally biased region" description="Pro residues" evidence="1">
    <location>
        <begin position="386"/>
        <end position="407"/>
    </location>
</feature>
<feature type="compositionally biased region" description="Low complexity" evidence="1">
    <location>
        <begin position="577"/>
        <end position="589"/>
    </location>
</feature>
<organism evidence="2 3">
    <name type="scientific">Rhypophila decipiens</name>
    <dbReference type="NCBI Taxonomy" id="261697"/>
    <lineage>
        <taxon>Eukaryota</taxon>
        <taxon>Fungi</taxon>
        <taxon>Dikarya</taxon>
        <taxon>Ascomycota</taxon>
        <taxon>Pezizomycotina</taxon>
        <taxon>Sordariomycetes</taxon>
        <taxon>Sordariomycetidae</taxon>
        <taxon>Sordariales</taxon>
        <taxon>Naviculisporaceae</taxon>
        <taxon>Rhypophila</taxon>
    </lineage>
</organism>
<feature type="region of interest" description="Disordered" evidence="1">
    <location>
        <begin position="214"/>
        <end position="526"/>
    </location>
</feature>
<evidence type="ECO:0000256" key="1">
    <source>
        <dbReference type="SAM" id="MobiDB-lite"/>
    </source>
</evidence>
<feature type="region of interest" description="Disordered" evidence="1">
    <location>
        <begin position="772"/>
        <end position="885"/>
    </location>
</feature>
<feature type="compositionally biased region" description="Polar residues" evidence="1">
    <location>
        <begin position="419"/>
        <end position="434"/>
    </location>
</feature>
<feature type="compositionally biased region" description="Basic and acidic residues" evidence="1">
    <location>
        <begin position="267"/>
        <end position="285"/>
    </location>
</feature>
<feature type="region of interest" description="Disordered" evidence="1">
    <location>
        <begin position="1"/>
        <end position="38"/>
    </location>
</feature>
<feature type="region of interest" description="Disordered" evidence="1">
    <location>
        <begin position="573"/>
        <end position="602"/>
    </location>
</feature>
<protein>
    <submittedName>
        <fullName evidence="2">Uncharacterized protein</fullName>
    </submittedName>
</protein>
<dbReference type="AlphaFoldDB" id="A0AAN6YI72"/>
<keyword evidence="3" id="KW-1185">Reference proteome</keyword>